<protein>
    <submittedName>
        <fullName evidence="2">Pimeloyl-ACP methyl ester carboxylesterase</fullName>
    </submittedName>
</protein>
<keyword evidence="3" id="KW-1185">Reference proteome</keyword>
<dbReference type="RefSeq" id="WP_133802321.1">
    <property type="nucleotide sequence ID" value="NZ_SNWQ01000012.1"/>
</dbReference>
<dbReference type="Pfam" id="PF12697">
    <property type="entry name" value="Abhydrolase_6"/>
    <property type="match status" value="1"/>
</dbReference>
<evidence type="ECO:0000259" key="1">
    <source>
        <dbReference type="Pfam" id="PF12697"/>
    </source>
</evidence>
<dbReference type="EMBL" id="SNWQ01000012">
    <property type="protein sequence ID" value="TDO45682.1"/>
    <property type="molecule type" value="Genomic_DNA"/>
</dbReference>
<sequence>MEKVTSADGTPIAYDRLGDGSPVILVCGGSVDRMSNASLAALLAENHTVYNYDRRGRGDSGDAEVYAIEREFEDLDAIFALAGGSAHLYGTSSGAALALLATASGRPVNRLALWEPPYILEGTRQRPPANTADIYREFVAAGRRDKAAEYFMAEVVGLPAEFVAMAKESPWWPDQEAIAHTLAYDATIMADYEVPTDAIAKVTVPTQVLSGGASDDWMLKSNQAVVEALPNGSHRVLPEQQHNVDAAVLAPALKEFYR</sequence>
<proteinExistence type="predicted"/>
<dbReference type="Gene3D" id="3.40.50.1820">
    <property type="entry name" value="alpha/beta hydrolase"/>
    <property type="match status" value="1"/>
</dbReference>
<dbReference type="OrthoDB" id="63519at2"/>
<dbReference type="GO" id="GO:0003824">
    <property type="term" value="F:catalytic activity"/>
    <property type="evidence" value="ECO:0007669"/>
    <property type="project" value="UniProtKB-ARBA"/>
</dbReference>
<reference evidence="2 3" key="1">
    <citation type="submission" date="2019-03" db="EMBL/GenBank/DDBJ databases">
        <title>Genomic Encyclopedia of Type Strains, Phase III (KMG-III): the genomes of soil and plant-associated and newly described type strains.</title>
        <authorList>
            <person name="Whitman W."/>
        </authorList>
    </citation>
    <scope>NUCLEOTIDE SEQUENCE [LARGE SCALE GENOMIC DNA]</scope>
    <source>
        <strain evidence="2 3">VKM Ac-2527</strain>
    </source>
</reference>
<comment type="caution">
    <text evidence="2">The sequence shown here is derived from an EMBL/GenBank/DDBJ whole genome shotgun (WGS) entry which is preliminary data.</text>
</comment>
<dbReference type="Proteomes" id="UP000295388">
    <property type="component" value="Unassembled WGS sequence"/>
</dbReference>
<gene>
    <name evidence="2" type="ORF">EV643_1126</name>
</gene>
<feature type="domain" description="AB hydrolase-1" evidence="1">
    <location>
        <begin position="23"/>
        <end position="241"/>
    </location>
</feature>
<dbReference type="AlphaFoldDB" id="A0A4R6K9R3"/>
<dbReference type="SUPFAM" id="SSF53474">
    <property type="entry name" value="alpha/beta-Hydrolases"/>
    <property type="match status" value="1"/>
</dbReference>
<evidence type="ECO:0000313" key="2">
    <source>
        <dbReference type="EMBL" id="TDO45682.1"/>
    </source>
</evidence>
<dbReference type="InterPro" id="IPR029058">
    <property type="entry name" value="AB_hydrolase_fold"/>
</dbReference>
<name>A0A4R6K9R3_9ACTN</name>
<dbReference type="InterPro" id="IPR000073">
    <property type="entry name" value="AB_hydrolase_1"/>
</dbReference>
<organism evidence="2 3">
    <name type="scientific">Kribbella caucasensis</name>
    <dbReference type="NCBI Taxonomy" id="2512215"/>
    <lineage>
        <taxon>Bacteria</taxon>
        <taxon>Bacillati</taxon>
        <taxon>Actinomycetota</taxon>
        <taxon>Actinomycetes</taxon>
        <taxon>Propionibacteriales</taxon>
        <taxon>Kribbellaceae</taxon>
        <taxon>Kribbella</taxon>
    </lineage>
</organism>
<accession>A0A4R6K9R3</accession>
<evidence type="ECO:0000313" key="3">
    <source>
        <dbReference type="Proteomes" id="UP000295388"/>
    </source>
</evidence>